<organism evidence="1 2">
    <name type="scientific">Aphis glycines</name>
    <name type="common">Soybean aphid</name>
    <dbReference type="NCBI Taxonomy" id="307491"/>
    <lineage>
        <taxon>Eukaryota</taxon>
        <taxon>Metazoa</taxon>
        <taxon>Ecdysozoa</taxon>
        <taxon>Arthropoda</taxon>
        <taxon>Hexapoda</taxon>
        <taxon>Insecta</taxon>
        <taxon>Pterygota</taxon>
        <taxon>Neoptera</taxon>
        <taxon>Paraneoptera</taxon>
        <taxon>Hemiptera</taxon>
        <taxon>Sternorrhyncha</taxon>
        <taxon>Aphidomorpha</taxon>
        <taxon>Aphidoidea</taxon>
        <taxon>Aphididae</taxon>
        <taxon>Aphidini</taxon>
        <taxon>Aphis</taxon>
        <taxon>Aphis</taxon>
    </lineage>
</organism>
<protein>
    <submittedName>
        <fullName evidence="1">Uncharacterized protein</fullName>
    </submittedName>
</protein>
<reference evidence="1 2" key="1">
    <citation type="submission" date="2019-08" db="EMBL/GenBank/DDBJ databases">
        <title>The genome of the soybean aphid Biotype 1, its phylome, world population structure and adaptation to the North American continent.</title>
        <authorList>
            <person name="Giordano R."/>
            <person name="Donthu R.K."/>
            <person name="Hernandez A.G."/>
            <person name="Wright C.L."/>
            <person name="Zimin A.V."/>
        </authorList>
    </citation>
    <scope>NUCLEOTIDE SEQUENCE [LARGE SCALE GENOMIC DNA]</scope>
    <source>
        <tissue evidence="1">Whole aphids</tissue>
    </source>
</reference>
<dbReference type="Proteomes" id="UP000475862">
    <property type="component" value="Unassembled WGS sequence"/>
</dbReference>
<sequence>MYPSWKLRLKFLCGQKKETDVTLKATAAKIFKNKNTTLRLGGGSVNSSVFVVEVTSMNVRIIISDCFYFVGQHPSVCIVLTQSLQTVDAFKLVTGICYTKIFLILRCIEEIIGRYDANRCAIAIVSRYFNNSTCLSEHETACYYNIKTTLYLSYISVHLYRLRNNTPLVLTQILAENNSTLMQNTRPIPKLERASNIEDNTIFSNEDVMKSISSGSILKRDTISHIFVIFLGPEYDVSYHRNLFISSGNHKTIIYARYDVENTINQHANDQCILSAFRIRQVTRNKTSKEHS</sequence>
<gene>
    <name evidence="1" type="ORF">AGLY_012769</name>
</gene>
<name>A0A6G0T9D7_APHGL</name>
<proteinExistence type="predicted"/>
<evidence type="ECO:0000313" key="1">
    <source>
        <dbReference type="EMBL" id="KAE9527696.1"/>
    </source>
</evidence>
<accession>A0A6G0T9D7</accession>
<dbReference type="EMBL" id="VYZN01000051">
    <property type="protein sequence ID" value="KAE9527696.1"/>
    <property type="molecule type" value="Genomic_DNA"/>
</dbReference>
<comment type="caution">
    <text evidence="1">The sequence shown here is derived from an EMBL/GenBank/DDBJ whole genome shotgun (WGS) entry which is preliminary data.</text>
</comment>
<dbReference type="AlphaFoldDB" id="A0A6G0T9D7"/>
<keyword evidence="2" id="KW-1185">Reference proteome</keyword>
<evidence type="ECO:0000313" key="2">
    <source>
        <dbReference type="Proteomes" id="UP000475862"/>
    </source>
</evidence>